<dbReference type="OrthoDB" id="9876922at2"/>
<evidence type="ECO:0000313" key="2">
    <source>
        <dbReference type="EMBL" id="AZS31509.1"/>
    </source>
</evidence>
<evidence type="ECO:0000313" key="1">
    <source>
        <dbReference type="EMBL" id="AZS28457.1"/>
    </source>
</evidence>
<dbReference type="AlphaFoldDB" id="A0A3Q9INL2"/>
<dbReference type="EMBL" id="CP032819">
    <property type="protein sequence ID" value="AZS28457.1"/>
    <property type="molecule type" value="Genomic_DNA"/>
</dbReference>
<evidence type="ECO:0008006" key="4">
    <source>
        <dbReference type="Google" id="ProtNLM"/>
    </source>
</evidence>
<keyword evidence="3" id="KW-1185">Reference proteome</keyword>
<organism evidence="1 3">
    <name type="scientific">Butyricimonas faecalis</name>
    <dbReference type="NCBI Taxonomy" id="2093856"/>
    <lineage>
        <taxon>Bacteria</taxon>
        <taxon>Pseudomonadati</taxon>
        <taxon>Bacteroidota</taxon>
        <taxon>Bacteroidia</taxon>
        <taxon>Bacteroidales</taxon>
        <taxon>Odoribacteraceae</taxon>
        <taxon>Butyricimonas</taxon>
    </lineage>
</organism>
<dbReference type="Proteomes" id="UP000270673">
    <property type="component" value="Chromosome"/>
</dbReference>
<evidence type="ECO:0000313" key="3">
    <source>
        <dbReference type="Proteomes" id="UP000270673"/>
    </source>
</evidence>
<dbReference type="EMBL" id="CP032819">
    <property type="protein sequence ID" value="AZS31509.1"/>
    <property type="molecule type" value="Genomic_DNA"/>
</dbReference>
<protein>
    <recommendedName>
        <fullName evidence="4">DUF4352 domain-containing protein</fullName>
    </recommendedName>
</protein>
<sequence length="168" mass="18898">MEKLLLALCLLFVSCGNNKKTESTTQETSQPVTETKAAKEPKTLIAGDELTFPSKNGGEVKFLFKEINTIKLSDGTYNLVLKVQIKNNLTQQLLISDVSWKLTDTDMIEVEESGVYDSEFEMFKPAMFFFTTVDAGFGKVEEVGYKVNKGTYYLSIWGYTSAKIEIRD</sequence>
<dbReference type="PROSITE" id="PS51257">
    <property type="entry name" value="PROKAR_LIPOPROTEIN"/>
    <property type="match status" value="1"/>
</dbReference>
<proteinExistence type="predicted"/>
<dbReference type="KEGG" id="buy:D8S85_02090"/>
<dbReference type="RefSeq" id="WP_106482176.1">
    <property type="nucleotide sequence ID" value="NZ_CP032819.1"/>
</dbReference>
<dbReference type="KEGG" id="buy:D8S85_19460"/>
<reference evidence="1 3" key="1">
    <citation type="submission" date="2018-10" db="EMBL/GenBank/DDBJ databases">
        <title>Butyricimonas faecalis sp. nov., isolated from human faeces and emended description of the genus Butyricimonas.</title>
        <authorList>
            <person name="Le Roy T."/>
            <person name="Van der Smissen P."/>
            <person name="Paquot A."/>
            <person name="Delzenne N."/>
            <person name="Muccioli G."/>
            <person name="Collet J.-F."/>
            <person name="Cani P.D."/>
        </authorList>
    </citation>
    <scope>NUCLEOTIDE SEQUENCE [LARGE SCALE GENOMIC DNA]</scope>
    <source>
        <strain evidence="1 3">H184</strain>
    </source>
</reference>
<gene>
    <name evidence="1" type="ORF">D8S85_02090</name>
    <name evidence="2" type="ORF">D8S85_19460</name>
</gene>
<name>A0A3Q9INL2_9BACT</name>
<accession>A0A3Q9INL2</accession>